<name>A0A2V4VDJ9_PAEBA</name>
<dbReference type="EMBL" id="CP054614">
    <property type="protein sequence ID" value="QKS55975.1"/>
    <property type="molecule type" value="Genomic_DNA"/>
</dbReference>
<proteinExistence type="predicted"/>
<dbReference type="OrthoDB" id="9953617at2"/>
<evidence type="ECO:0000313" key="1">
    <source>
        <dbReference type="EMBL" id="PYE51608.1"/>
    </source>
</evidence>
<reference evidence="1 3" key="1">
    <citation type="submission" date="2018-06" db="EMBL/GenBank/DDBJ databases">
        <title>Genomic Encyclopedia of Type Strains, Phase III (KMG-III): the genomes of soil and plant-associated and newly described type strains.</title>
        <authorList>
            <person name="Whitman W."/>
        </authorList>
    </citation>
    <scope>NUCLEOTIDE SEQUENCE [LARGE SCALE GENOMIC DNA]</scope>
    <source>
        <strain evidence="1 3">CECT 7022</strain>
    </source>
</reference>
<organism evidence="1 3">
    <name type="scientific">Paenibacillus barcinonensis</name>
    <dbReference type="NCBI Taxonomy" id="198119"/>
    <lineage>
        <taxon>Bacteria</taxon>
        <taxon>Bacillati</taxon>
        <taxon>Bacillota</taxon>
        <taxon>Bacilli</taxon>
        <taxon>Bacillales</taxon>
        <taxon>Paenibacillaceae</taxon>
        <taxon>Paenibacillus</taxon>
    </lineage>
</organism>
<keyword evidence="4" id="KW-1185">Reference proteome</keyword>
<reference evidence="2 4" key="2">
    <citation type="submission" date="2020-06" db="EMBL/GenBank/DDBJ databases">
        <title>Complete genome of Paenibacillus barcinonensis KACC11450.</title>
        <authorList>
            <person name="Kim M."/>
            <person name="Park Y.-J."/>
            <person name="Shin J.-H."/>
        </authorList>
    </citation>
    <scope>NUCLEOTIDE SEQUENCE [LARGE SCALE GENOMIC DNA]</scope>
    <source>
        <strain evidence="2 4">KACC11450</strain>
    </source>
</reference>
<accession>A0A2V4VDJ9</accession>
<dbReference type="AlphaFoldDB" id="A0A2V4VDJ9"/>
<evidence type="ECO:0000313" key="4">
    <source>
        <dbReference type="Proteomes" id="UP000509327"/>
    </source>
</evidence>
<dbReference type="Proteomes" id="UP000509327">
    <property type="component" value="Chromosome"/>
</dbReference>
<dbReference type="EMBL" id="QJSW01000002">
    <property type="protein sequence ID" value="PYE51608.1"/>
    <property type="molecule type" value="Genomic_DNA"/>
</dbReference>
<dbReference type="Proteomes" id="UP000247790">
    <property type="component" value="Unassembled WGS sequence"/>
</dbReference>
<evidence type="ECO:0000313" key="2">
    <source>
        <dbReference type="EMBL" id="QKS55975.1"/>
    </source>
</evidence>
<protein>
    <submittedName>
        <fullName evidence="1">Uncharacterized protein</fullName>
    </submittedName>
</protein>
<dbReference type="RefSeq" id="WP_110894762.1">
    <property type="nucleotide sequence ID" value="NZ_CP054614.1"/>
</dbReference>
<gene>
    <name evidence="1" type="ORF">DFQ00_102403</name>
    <name evidence="2" type="ORF">HUB98_06215</name>
</gene>
<evidence type="ECO:0000313" key="3">
    <source>
        <dbReference type="Proteomes" id="UP000247790"/>
    </source>
</evidence>
<sequence length="77" mass="8786">MIDKFKTVIRPDNFKVQPSKALDELLSLEAEYGINTTDVLSETNTSIPERIVELWINTLDTYVLFDGCLTNLNHISK</sequence>